<gene>
    <name evidence="3" type="ORF">S01H1_01476</name>
</gene>
<dbReference type="InterPro" id="IPR023193">
    <property type="entry name" value="EPSP_synthase_CS"/>
</dbReference>
<protein>
    <recommendedName>
        <fullName evidence="2">Enolpyruvate transferase domain-containing protein</fullName>
    </recommendedName>
</protein>
<name>X0SHH1_9ZZZZ</name>
<evidence type="ECO:0000259" key="2">
    <source>
        <dbReference type="Pfam" id="PF00275"/>
    </source>
</evidence>
<dbReference type="InterPro" id="IPR013792">
    <property type="entry name" value="RNA3'P_cycl/enolpyr_Trfase_a/b"/>
</dbReference>
<dbReference type="GO" id="GO:0009423">
    <property type="term" value="P:chorismate biosynthetic process"/>
    <property type="evidence" value="ECO:0007669"/>
    <property type="project" value="TreeGrafter"/>
</dbReference>
<reference evidence="3" key="1">
    <citation type="journal article" date="2014" name="Front. Microbiol.">
        <title>High frequency of phylogenetically diverse reductive dehalogenase-homologous genes in deep subseafloor sedimentary metagenomes.</title>
        <authorList>
            <person name="Kawai M."/>
            <person name="Futagami T."/>
            <person name="Toyoda A."/>
            <person name="Takaki Y."/>
            <person name="Nishi S."/>
            <person name="Hori S."/>
            <person name="Arai W."/>
            <person name="Tsubouchi T."/>
            <person name="Morono Y."/>
            <person name="Uchiyama I."/>
            <person name="Ito T."/>
            <person name="Fujiyama A."/>
            <person name="Inagaki F."/>
            <person name="Takami H."/>
        </authorList>
    </citation>
    <scope>NUCLEOTIDE SEQUENCE</scope>
    <source>
        <strain evidence="3">Expedition CK06-06</strain>
    </source>
</reference>
<feature type="non-terminal residue" evidence="3">
    <location>
        <position position="1"/>
    </location>
</feature>
<keyword evidence="1" id="KW-0808">Transferase</keyword>
<organism evidence="3">
    <name type="scientific">marine sediment metagenome</name>
    <dbReference type="NCBI Taxonomy" id="412755"/>
    <lineage>
        <taxon>unclassified sequences</taxon>
        <taxon>metagenomes</taxon>
        <taxon>ecological metagenomes</taxon>
    </lineage>
</organism>
<dbReference type="InterPro" id="IPR001986">
    <property type="entry name" value="Enolpyruvate_Tfrase_dom"/>
</dbReference>
<dbReference type="InterPro" id="IPR036968">
    <property type="entry name" value="Enolpyruvate_Tfrase_sf"/>
</dbReference>
<comment type="caution">
    <text evidence="3">The sequence shown here is derived from an EMBL/GenBank/DDBJ whole genome shotgun (WGS) entry which is preliminary data.</text>
</comment>
<feature type="domain" description="Enolpyruvate transferase" evidence="2">
    <location>
        <begin position="3"/>
        <end position="274"/>
    </location>
</feature>
<accession>X0SHH1</accession>
<dbReference type="PANTHER" id="PTHR21090:SF5">
    <property type="entry name" value="PENTAFUNCTIONAL AROM POLYPEPTIDE"/>
    <property type="match status" value="1"/>
</dbReference>
<dbReference type="Gene3D" id="3.65.10.10">
    <property type="entry name" value="Enolpyruvate transferase domain"/>
    <property type="match status" value="2"/>
</dbReference>
<dbReference type="EMBL" id="BARS01000644">
    <property type="protein sequence ID" value="GAF80468.1"/>
    <property type="molecule type" value="Genomic_DNA"/>
</dbReference>
<dbReference type="PROSITE" id="PS00885">
    <property type="entry name" value="EPSP_SYNTHASE_2"/>
    <property type="match status" value="1"/>
</dbReference>
<dbReference type="SUPFAM" id="SSF55205">
    <property type="entry name" value="EPT/RTPC-like"/>
    <property type="match status" value="1"/>
</dbReference>
<dbReference type="PANTHER" id="PTHR21090">
    <property type="entry name" value="AROM/DEHYDROQUINATE SYNTHASE"/>
    <property type="match status" value="1"/>
</dbReference>
<proteinExistence type="predicted"/>
<dbReference type="AlphaFoldDB" id="X0SHH1"/>
<evidence type="ECO:0000313" key="3">
    <source>
        <dbReference type="EMBL" id="GAF80468.1"/>
    </source>
</evidence>
<dbReference type="GO" id="GO:0003866">
    <property type="term" value="F:3-phosphoshikimate 1-carboxyvinyltransferase activity"/>
    <property type="evidence" value="ECO:0007669"/>
    <property type="project" value="TreeGrafter"/>
</dbReference>
<sequence length="280" mass="29553">EAGSLRGIRYRLPVASAQVKSALSLAALYGKGETVLEEPAPSRDHTERMLRAMGAEVRVDQGDGLRISPPQRELTPLSLRVPGDISAAAFWMVAAAAHPDAEIRLTGVGVNPSRSGIIDTLAGMGASIALEEERTWGCEPVADIVVRSSSLRGTVIEGSLIPRLIDEIPVLAVAACLAGGETVIRQAGELRLKESDRIRTTVLELRRLGANIEELSDGMVIQGVGCLKGGVCGSHGDHRLAMTLAVAGLLAQGETVVRGAEASSISYPAFWHHLEELSSD</sequence>
<dbReference type="Pfam" id="PF00275">
    <property type="entry name" value="EPSP_synthase"/>
    <property type="match status" value="1"/>
</dbReference>
<evidence type="ECO:0000256" key="1">
    <source>
        <dbReference type="ARBA" id="ARBA00022679"/>
    </source>
</evidence>